<dbReference type="PANTHER" id="PTHR39153:SF1">
    <property type="entry name" value="AGR244WP"/>
    <property type="match status" value="1"/>
</dbReference>
<name>A0A371CD08_YARLL</name>
<dbReference type="Proteomes" id="UP000256601">
    <property type="component" value="Unassembled WGS sequence"/>
</dbReference>
<sequence>MPAGKAVPAHHEAGKVKGAVDEIITGSLIGGVQGAVFGAASHFLAKMYWPHYGKLTKQFKLFLQLSCVITGGVYAADKRLIRYEHKLRIDQRNLIAERAAAAEARGEYIDHDGHVRDSSGKVIRK</sequence>
<organism evidence="1 2">
    <name type="scientific">Yarrowia lipolytica</name>
    <name type="common">Candida lipolytica</name>
    <dbReference type="NCBI Taxonomy" id="4952"/>
    <lineage>
        <taxon>Eukaryota</taxon>
        <taxon>Fungi</taxon>
        <taxon>Dikarya</taxon>
        <taxon>Ascomycota</taxon>
        <taxon>Saccharomycotina</taxon>
        <taxon>Dipodascomycetes</taxon>
        <taxon>Dipodascales</taxon>
        <taxon>Dipodascales incertae sedis</taxon>
        <taxon>Yarrowia</taxon>
    </lineage>
</organism>
<dbReference type="AlphaFoldDB" id="A0A371CD08"/>
<dbReference type="EMBL" id="KZ858955">
    <property type="protein sequence ID" value="RDW28173.1"/>
    <property type="molecule type" value="Genomic_DNA"/>
</dbReference>
<accession>A0A371CD08</accession>
<dbReference type="OrthoDB" id="4085834at2759"/>
<evidence type="ECO:0000313" key="1">
    <source>
        <dbReference type="EMBL" id="RDW28173.1"/>
    </source>
</evidence>
<dbReference type="VEuPathDB" id="FungiDB:YALI0_D05137g"/>
<reference evidence="1 2" key="1">
    <citation type="submission" date="2018-07" db="EMBL/GenBank/DDBJ databases">
        <title>Draft Genome Assemblies for Five Robust Yarrowia lipolytica Strains Exhibiting High Lipid Production and Pentose Sugar Utilization and Sugar Alcohol Secretion from Undetoxified Lignocellulosic Biomass Hydrolysates.</title>
        <authorList>
            <consortium name="DOE Joint Genome Institute"/>
            <person name="Walker C."/>
            <person name="Ryu S."/>
            <person name="Na H."/>
            <person name="Zane M."/>
            <person name="LaButti K."/>
            <person name="Lipzen A."/>
            <person name="Haridas S."/>
            <person name="Barry K."/>
            <person name="Grigoriev I.V."/>
            <person name="Quarterman J."/>
            <person name="Slininger P."/>
            <person name="Dien B."/>
            <person name="Trinh C.T."/>
        </authorList>
    </citation>
    <scope>NUCLEOTIDE SEQUENCE [LARGE SCALE GENOMIC DNA]</scope>
    <source>
        <strain evidence="1 2">YB392</strain>
    </source>
</reference>
<gene>
    <name evidence="1" type="ORF">B0I71DRAFT_127961</name>
</gene>
<evidence type="ECO:0000313" key="2">
    <source>
        <dbReference type="Proteomes" id="UP000256601"/>
    </source>
</evidence>
<dbReference type="InterPro" id="IPR038882">
    <property type="entry name" value="Rcf3"/>
</dbReference>
<protein>
    <submittedName>
        <fullName evidence="1">Uncharacterized protein</fullName>
    </submittedName>
</protein>
<proteinExistence type="predicted"/>
<dbReference type="PANTHER" id="PTHR39153">
    <property type="entry name" value="AGR244WP"/>
    <property type="match status" value="1"/>
</dbReference>